<evidence type="ECO:0000313" key="3">
    <source>
        <dbReference type="Proteomes" id="UP001179181"/>
    </source>
</evidence>
<dbReference type="InterPro" id="IPR029060">
    <property type="entry name" value="PIN-like_dom_sf"/>
</dbReference>
<gene>
    <name evidence="2" type="ORF">FHS68_004335</name>
</gene>
<evidence type="ECO:0000259" key="1">
    <source>
        <dbReference type="Pfam" id="PF01850"/>
    </source>
</evidence>
<dbReference type="RefSeq" id="WP_167274484.1">
    <property type="nucleotide sequence ID" value="NZ_JAASQJ010000004.1"/>
</dbReference>
<dbReference type="SUPFAM" id="SSF88723">
    <property type="entry name" value="PIN domain-like"/>
    <property type="match status" value="1"/>
</dbReference>
<accession>A0ABX0UQ66</accession>
<protein>
    <submittedName>
        <fullName evidence="2">Nucleic acid-binding protein</fullName>
    </submittedName>
</protein>
<organism evidence="2 3">
    <name type="scientific">Dyadobacter arcticus</name>
    <dbReference type="NCBI Taxonomy" id="1078754"/>
    <lineage>
        <taxon>Bacteria</taxon>
        <taxon>Pseudomonadati</taxon>
        <taxon>Bacteroidota</taxon>
        <taxon>Cytophagia</taxon>
        <taxon>Cytophagales</taxon>
        <taxon>Spirosomataceae</taxon>
        <taxon>Dyadobacter</taxon>
    </lineage>
</organism>
<sequence length="148" mass="16919">MNLFLDTSSLIKLYHEEQGTEELDFLFQNYSISKIYLSEISKVEFASAFWKKTRTGELSHSVAAKIISLFESDYSQFSFILIDEIVIRQTRYLLNRHGVNGLRTLDGIQLACASVLGRSADLYKTNDRQLEGFFVQESLPVKIAGPKR</sequence>
<reference evidence="2 3" key="1">
    <citation type="submission" date="2020-03" db="EMBL/GenBank/DDBJ databases">
        <title>Genomic Encyclopedia of Type Strains, Phase IV (KMG-IV): sequencing the most valuable type-strain genomes for metagenomic binning, comparative biology and taxonomic classification.</title>
        <authorList>
            <person name="Goeker M."/>
        </authorList>
    </citation>
    <scope>NUCLEOTIDE SEQUENCE [LARGE SCALE GENOMIC DNA]</scope>
    <source>
        <strain evidence="2 3">DSM 102865</strain>
    </source>
</reference>
<evidence type="ECO:0000313" key="2">
    <source>
        <dbReference type="EMBL" id="NIJ55148.1"/>
    </source>
</evidence>
<name>A0ABX0UQ66_9BACT</name>
<dbReference type="InterPro" id="IPR002716">
    <property type="entry name" value="PIN_dom"/>
</dbReference>
<keyword evidence="3" id="KW-1185">Reference proteome</keyword>
<feature type="domain" description="PIN" evidence="1">
    <location>
        <begin position="4"/>
        <end position="130"/>
    </location>
</feature>
<dbReference type="Pfam" id="PF01850">
    <property type="entry name" value="PIN"/>
    <property type="match status" value="1"/>
</dbReference>
<proteinExistence type="predicted"/>
<dbReference type="Proteomes" id="UP001179181">
    <property type="component" value="Unassembled WGS sequence"/>
</dbReference>
<comment type="caution">
    <text evidence="2">The sequence shown here is derived from an EMBL/GenBank/DDBJ whole genome shotgun (WGS) entry which is preliminary data.</text>
</comment>
<dbReference type="CDD" id="cd09874">
    <property type="entry name" value="PIN_MT3492-like"/>
    <property type="match status" value="1"/>
</dbReference>
<dbReference type="Gene3D" id="3.40.50.1010">
    <property type="entry name" value="5'-nuclease"/>
    <property type="match status" value="1"/>
</dbReference>
<dbReference type="EMBL" id="JAASQJ010000004">
    <property type="protein sequence ID" value="NIJ55148.1"/>
    <property type="molecule type" value="Genomic_DNA"/>
</dbReference>